<evidence type="ECO:0000256" key="3">
    <source>
        <dbReference type="ARBA" id="ARBA00023012"/>
    </source>
</evidence>
<feature type="transmembrane region" description="Helical" evidence="5">
    <location>
        <begin position="284"/>
        <end position="304"/>
    </location>
</feature>
<feature type="transmembrane region" description="Helical" evidence="5">
    <location>
        <begin position="122"/>
        <end position="142"/>
    </location>
</feature>
<feature type="domain" description="Signal transduction histidine kinase subgroup 3 dimerisation and phosphoacceptor" evidence="6">
    <location>
        <begin position="393"/>
        <end position="444"/>
    </location>
</feature>
<keyword evidence="3" id="KW-0902">Two-component regulatory system</keyword>
<dbReference type="InterPro" id="IPR011712">
    <property type="entry name" value="Sig_transdc_His_kin_sub3_dim/P"/>
</dbReference>
<feature type="transmembrane region" description="Helical" evidence="5">
    <location>
        <begin position="232"/>
        <end position="249"/>
    </location>
</feature>
<dbReference type="SUPFAM" id="SSF55874">
    <property type="entry name" value="ATPase domain of HSP90 chaperone/DNA topoisomerase II/histidine kinase"/>
    <property type="match status" value="1"/>
</dbReference>
<evidence type="ECO:0000256" key="5">
    <source>
        <dbReference type="SAM" id="Phobius"/>
    </source>
</evidence>
<sequence length="591" mass="62248">MADTLIVATCVSAGAWVLTAHAWGPELVAAVLLLSAIAAVQLWFSRAAGRLHGPLAYRMLALHAVLCGVPVIYYRSAWIALPSLVAATAPLVLRRRWSVPLALVVVSGTLGYLWPFPPATPLSLAAFMIQVYGFTRLGLLVVELHRTRRALGTAAVARERLRFAHELESRLAGSLLIIEARARQRPAPVTELLTVARQALAGMRAFARDHRDSGPVFVPPEPMARAVRGADGLVHALLAIWLTTMLIRVHEAHGGPAAVACAVATIGLQAGWISRTTRTTPPPVLALIVQAAVVLVPMALADGWPAGGRGLLAGSCLLVLRGAYGWAGFTVVVAVDGVWRWAQSPPHLGEAVTLFTGTIVIGLATYAMTRNARLVRDLVRMRAELAAAAVAAERVRFARDLHDLLGLGLSAIALKAELARRLPAGAAAGELAEIAEIARNARTEIGLVTAGDRDLSLDDELRVARSTLPTADITADPPPLPPAVQTVLATVLREGVTNVIRHSTVRQCAIHLFEKDGVATLEIVNDGAGTAGPGSGLRNLAERVEAAGGALTAGPHGDGMFRLRVTIPVDDKRPARPATSESTASGPPRPG</sequence>
<evidence type="ECO:0000256" key="1">
    <source>
        <dbReference type="ARBA" id="ARBA00022679"/>
    </source>
</evidence>
<comment type="caution">
    <text evidence="7">The sequence shown here is derived from an EMBL/GenBank/DDBJ whole genome shotgun (WGS) entry which is preliminary data.</text>
</comment>
<name>A0ABS5YNL8_9ACTN</name>
<protein>
    <recommendedName>
        <fullName evidence="6">Signal transduction histidine kinase subgroup 3 dimerisation and phosphoacceptor domain-containing protein</fullName>
    </recommendedName>
</protein>
<feature type="transmembrane region" description="Helical" evidence="5">
    <location>
        <begin position="56"/>
        <end position="72"/>
    </location>
</feature>
<dbReference type="InterPro" id="IPR050482">
    <property type="entry name" value="Sensor_HK_TwoCompSys"/>
</dbReference>
<dbReference type="CDD" id="cd16917">
    <property type="entry name" value="HATPase_UhpB-NarQ-NarX-like"/>
    <property type="match status" value="1"/>
</dbReference>
<keyword evidence="5" id="KW-1133">Transmembrane helix</keyword>
<dbReference type="Gene3D" id="3.30.565.10">
    <property type="entry name" value="Histidine kinase-like ATPase, C-terminal domain"/>
    <property type="match status" value="1"/>
</dbReference>
<dbReference type="PANTHER" id="PTHR24421:SF63">
    <property type="entry name" value="SENSOR HISTIDINE KINASE DESK"/>
    <property type="match status" value="1"/>
</dbReference>
<proteinExistence type="predicted"/>
<evidence type="ECO:0000259" key="6">
    <source>
        <dbReference type="Pfam" id="PF07730"/>
    </source>
</evidence>
<feature type="region of interest" description="Disordered" evidence="4">
    <location>
        <begin position="568"/>
        <end position="591"/>
    </location>
</feature>
<feature type="transmembrane region" description="Helical" evidence="5">
    <location>
        <begin position="27"/>
        <end position="44"/>
    </location>
</feature>
<keyword evidence="1" id="KW-0808">Transferase</keyword>
<gene>
    <name evidence="7" type="ORF">KOI35_16235</name>
</gene>
<keyword evidence="8" id="KW-1185">Reference proteome</keyword>
<keyword evidence="5" id="KW-0472">Membrane</keyword>
<dbReference type="PANTHER" id="PTHR24421">
    <property type="entry name" value="NITRATE/NITRITE SENSOR PROTEIN NARX-RELATED"/>
    <property type="match status" value="1"/>
</dbReference>
<dbReference type="Pfam" id="PF07730">
    <property type="entry name" value="HisKA_3"/>
    <property type="match status" value="1"/>
</dbReference>
<dbReference type="RefSeq" id="WP_215788292.1">
    <property type="nucleotide sequence ID" value="NZ_JAHKKG010000005.1"/>
</dbReference>
<evidence type="ECO:0000256" key="2">
    <source>
        <dbReference type="ARBA" id="ARBA00022777"/>
    </source>
</evidence>
<evidence type="ECO:0000313" key="8">
    <source>
        <dbReference type="Proteomes" id="UP001519654"/>
    </source>
</evidence>
<dbReference type="Proteomes" id="UP001519654">
    <property type="component" value="Unassembled WGS sequence"/>
</dbReference>
<evidence type="ECO:0000256" key="4">
    <source>
        <dbReference type="SAM" id="MobiDB-lite"/>
    </source>
</evidence>
<dbReference type="EMBL" id="JAHKKG010000005">
    <property type="protein sequence ID" value="MBU2665054.1"/>
    <property type="molecule type" value="Genomic_DNA"/>
</dbReference>
<feature type="transmembrane region" description="Helical" evidence="5">
    <location>
        <begin position="100"/>
        <end position="116"/>
    </location>
</feature>
<reference evidence="7 8" key="1">
    <citation type="submission" date="2021-06" db="EMBL/GenBank/DDBJ databases">
        <title>Actinoplanes lichenicola sp. nov., and Actinoplanes ovalisporus sp. nov., isolated from lichen in Thailand.</title>
        <authorList>
            <person name="Saeng-In P."/>
            <person name="Kanchanasin P."/>
            <person name="Yuki M."/>
            <person name="Kudo T."/>
            <person name="Ohkuma M."/>
            <person name="Phongsopitanun W."/>
            <person name="Tanasupawat S."/>
        </authorList>
    </citation>
    <scope>NUCLEOTIDE SEQUENCE [LARGE SCALE GENOMIC DNA]</scope>
    <source>
        <strain evidence="7 8">NBRC 110975</strain>
    </source>
</reference>
<keyword evidence="5" id="KW-0812">Transmembrane</keyword>
<feature type="transmembrane region" description="Helical" evidence="5">
    <location>
        <begin position="255"/>
        <end position="272"/>
    </location>
</feature>
<organism evidence="7 8">
    <name type="scientific">Paractinoplanes bogorensis</name>
    <dbReference type="NCBI Taxonomy" id="1610840"/>
    <lineage>
        <taxon>Bacteria</taxon>
        <taxon>Bacillati</taxon>
        <taxon>Actinomycetota</taxon>
        <taxon>Actinomycetes</taxon>
        <taxon>Micromonosporales</taxon>
        <taxon>Micromonosporaceae</taxon>
        <taxon>Paractinoplanes</taxon>
    </lineage>
</organism>
<feature type="transmembrane region" description="Helical" evidence="5">
    <location>
        <begin position="347"/>
        <end position="368"/>
    </location>
</feature>
<accession>A0ABS5YNL8</accession>
<feature type="transmembrane region" description="Helical" evidence="5">
    <location>
        <begin position="310"/>
        <end position="335"/>
    </location>
</feature>
<keyword evidence="2" id="KW-0418">Kinase</keyword>
<evidence type="ECO:0000313" key="7">
    <source>
        <dbReference type="EMBL" id="MBU2665054.1"/>
    </source>
</evidence>
<dbReference type="Gene3D" id="1.20.5.1930">
    <property type="match status" value="1"/>
</dbReference>
<dbReference type="InterPro" id="IPR036890">
    <property type="entry name" value="HATPase_C_sf"/>
</dbReference>